<sequence length="85" mass="9277">MDRVPLSNAFRARAVLPFARSQREVGGRRSGGGSKLVQTGKKTSFYFPVIPPHPYNEDSKGQRCALRCAVLSLRQDGNEIVDGGT</sequence>
<evidence type="ECO:0000313" key="2">
    <source>
        <dbReference type="Proteomes" id="UP000824219"/>
    </source>
</evidence>
<reference evidence="1 2" key="1">
    <citation type="submission" date="2021-06" db="EMBL/GenBank/DDBJ databases">
        <title>Chromosome-level genome assembly of the red-tail catfish (Hemibagrus wyckioides).</title>
        <authorList>
            <person name="Shao F."/>
        </authorList>
    </citation>
    <scope>NUCLEOTIDE SEQUENCE [LARGE SCALE GENOMIC DNA]</scope>
    <source>
        <strain evidence="1">EC202008001</strain>
        <tissue evidence="1">Blood</tissue>
    </source>
</reference>
<evidence type="ECO:0000313" key="1">
    <source>
        <dbReference type="EMBL" id="KAG7326360.1"/>
    </source>
</evidence>
<dbReference type="Proteomes" id="UP000824219">
    <property type="component" value="Linkage Group LG11"/>
</dbReference>
<name>A0A9D3SJV4_9TELE</name>
<gene>
    <name evidence="1" type="ORF">KOW79_009761</name>
</gene>
<keyword evidence="2" id="KW-1185">Reference proteome</keyword>
<protein>
    <submittedName>
        <fullName evidence="1">Uncharacterized protein</fullName>
    </submittedName>
</protein>
<organism evidence="1 2">
    <name type="scientific">Hemibagrus wyckioides</name>
    <dbReference type="NCBI Taxonomy" id="337641"/>
    <lineage>
        <taxon>Eukaryota</taxon>
        <taxon>Metazoa</taxon>
        <taxon>Chordata</taxon>
        <taxon>Craniata</taxon>
        <taxon>Vertebrata</taxon>
        <taxon>Euteleostomi</taxon>
        <taxon>Actinopterygii</taxon>
        <taxon>Neopterygii</taxon>
        <taxon>Teleostei</taxon>
        <taxon>Ostariophysi</taxon>
        <taxon>Siluriformes</taxon>
        <taxon>Bagridae</taxon>
        <taxon>Hemibagrus</taxon>
    </lineage>
</organism>
<dbReference type="AlphaFoldDB" id="A0A9D3SJV4"/>
<proteinExistence type="predicted"/>
<dbReference type="EMBL" id="JAHKSW010000011">
    <property type="protein sequence ID" value="KAG7326360.1"/>
    <property type="molecule type" value="Genomic_DNA"/>
</dbReference>
<accession>A0A9D3SJV4</accession>
<comment type="caution">
    <text evidence="1">The sequence shown here is derived from an EMBL/GenBank/DDBJ whole genome shotgun (WGS) entry which is preliminary data.</text>
</comment>